<evidence type="ECO:0000313" key="2">
    <source>
        <dbReference type="EMBL" id="CAP18631.1"/>
    </source>
</evidence>
<dbReference type="KEGG" id="pml:ATP_00444"/>
<sequence>MYNNVQKNNKFHKKQVFFCLFMFFFMIFLSLICFFKDKIIPFSNKEGGIKIHLILLGIFLFFLIFLLIFPRRTKKNLLHNRKIFLFESVIFILIALVSFIFPGLGMPLFGVKNNFFSIDNSIAIILIIYGLSNLYIDYFFNSPKRFHHFFINLIIFGLGMNLIGDHYQLEEKIFNILFFIFISSAFYYLILFFIKNFNH</sequence>
<gene>
    <name evidence="2" type="ordered locus">ATP_00444</name>
</gene>
<reference evidence="2 3" key="1">
    <citation type="journal article" date="2008" name="BMC Genomics">
        <title>The linear chromosome of the plant-pathogenic mycoplasma 'Candidatus Phytoplasma mali'.</title>
        <authorList>
            <person name="Kube M."/>
            <person name="Schneider B."/>
            <person name="Kuhl H."/>
            <person name="Dandekar T."/>
            <person name="Heitmann K."/>
            <person name="Migdoll A.M."/>
            <person name="Reinhardt R."/>
            <person name="Seemueller E."/>
        </authorList>
    </citation>
    <scope>NUCLEOTIDE SEQUENCE [LARGE SCALE GENOMIC DNA]</scope>
    <source>
        <strain evidence="2 3">AT</strain>
    </source>
</reference>
<dbReference type="HOGENOM" id="CLU_1369745_0_0_14"/>
<keyword evidence="3" id="KW-1185">Reference proteome</keyword>
<dbReference type="AlphaFoldDB" id="B3R0P7"/>
<dbReference type="STRING" id="37692.ATP_00444"/>
<organism evidence="3">
    <name type="scientific">Phytoplasma mali (strain AT)</name>
    <dbReference type="NCBI Taxonomy" id="482235"/>
    <lineage>
        <taxon>Bacteria</taxon>
        <taxon>Bacillati</taxon>
        <taxon>Mycoplasmatota</taxon>
        <taxon>Mollicutes</taxon>
        <taxon>Acholeplasmatales</taxon>
        <taxon>Acholeplasmataceae</taxon>
        <taxon>Candidatus Phytoplasma</taxon>
        <taxon>16SrX (Apple proliferation group)</taxon>
    </lineage>
</organism>
<feature type="transmembrane region" description="Helical" evidence="1">
    <location>
        <begin position="176"/>
        <end position="194"/>
    </location>
</feature>
<proteinExistence type="predicted"/>
<keyword evidence="1" id="KW-1133">Transmembrane helix</keyword>
<accession>B3R0P7</accession>
<dbReference type="EMBL" id="CU469464">
    <property type="protein sequence ID" value="CAP18631.1"/>
    <property type="molecule type" value="Genomic_DNA"/>
</dbReference>
<name>B3R0P7_PHYMT</name>
<protein>
    <submittedName>
        <fullName evidence="2">Uncharacterized protein</fullName>
    </submittedName>
</protein>
<keyword evidence="1" id="KW-0812">Transmembrane</keyword>
<feature type="transmembrane region" description="Helical" evidence="1">
    <location>
        <begin position="15"/>
        <end position="35"/>
    </location>
</feature>
<feature type="transmembrane region" description="Helical" evidence="1">
    <location>
        <begin position="47"/>
        <end position="69"/>
    </location>
</feature>
<evidence type="ECO:0000313" key="3">
    <source>
        <dbReference type="Proteomes" id="UP000002020"/>
    </source>
</evidence>
<feature type="transmembrane region" description="Helical" evidence="1">
    <location>
        <begin position="121"/>
        <end position="140"/>
    </location>
</feature>
<feature type="transmembrane region" description="Helical" evidence="1">
    <location>
        <begin position="146"/>
        <end position="164"/>
    </location>
</feature>
<feature type="transmembrane region" description="Helical" evidence="1">
    <location>
        <begin position="89"/>
        <end position="109"/>
    </location>
</feature>
<keyword evidence="1" id="KW-0472">Membrane</keyword>
<dbReference type="Proteomes" id="UP000002020">
    <property type="component" value="Chromosome"/>
</dbReference>
<evidence type="ECO:0000256" key="1">
    <source>
        <dbReference type="SAM" id="Phobius"/>
    </source>
</evidence>